<evidence type="ECO:0000256" key="1">
    <source>
        <dbReference type="ARBA" id="ARBA00001974"/>
    </source>
</evidence>
<comment type="similarity">
    <text evidence="2 5">Belongs to the GMC oxidoreductase family.</text>
</comment>
<keyword evidence="4 5" id="KW-0274">FAD</keyword>
<dbReference type="PROSITE" id="PS00624">
    <property type="entry name" value="GMC_OXRED_2"/>
    <property type="match status" value="1"/>
</dbReference>
<evidence type="ECO:0000256" key="2">
    <source>
        <dbReference type="ARBA" id="ARBA00010790"/>
    </source>
</evidence>
<reference evidence="9" key="1">
    <citation type="journal article" date="2019" name="Int. J. Syst. Evol. Microbiol.">
        <title>The Global Catalogue of Microorganisms (GCM) 10K type strain sequencing project: providing services to taxonomists for standard genome sequencing and annotation.</title>
        <authorList>
            <consortium name="The Broad Institute Genomics Platform"/>
            <consortium name="The Broad Institute Genome Sequencing Center for Infectious Disease"/>
            <person name="Wu L."/>
            <person name="Ma J."/>
        </authorList>
    </citation>
    <scope>NUCLEOTIDE SEQUENCE [LARGE SCALE GENOMIC DNA]</scope>
    <source>
        <strain evidence="9">TBRC 1826</strain>
    </source>
</reference>
<dbReference type="PIRSF" id="PIRSF000137">
    <property type="entry name" value="Alcohol_oxidase"/>
    <property type="match status" value="1"/>
</dbReference>
<dbReference type="SUPFAM" id="SSF54373">
    <property type="entry name" value="FAD-linked reductases, C-terminal domain"/>
    <property type="match status" value="1"/>
</dbReference>
<organism evidence="8 9">
    <name type="scientific">Nocardiopsis sediminis</name>
    <dbReference type="NCBI Taxonomy" id="1778267"/>
    <lineage>
        <taxon>Bacteria</taxon>
        <taxon>Bacillati</taxon>
        <taxon>Actinomycetota</taxon>
        <taxon>Actinomycetes</taxon>
        <taxon>Streptosporangiales</taxon>
        <taxon>Nocardiopsidaceae</taxon>
        <taxon>Nocardiopsis</taxon>
    </lineage>
</organism>
<dbReference type="PROSITE" id="PS00623">
    <property type="entry name" value="GMC_OXRED_1"/>
    <property type="match status" value="1"/>
</dbReference>
<evidence type="ECO:0000256" key="4">
    <source>
        <dbReference type="ARBA" id="ARBA00022827"/>
    </source>
</evidence>
<comment type="caution">
    <text evidence="8">The sequence shown here is derived from an EMBL/GenBank/DDBJ whole genome shotgun (WGS) entry which is preliminary data.</text>
</comment>
<dbReference type="InterPro" id="IPR007867">
    <property type="entry name" value="GMC_OxRtase_C"/>
</dbReference>
<feature type="domain" description="Glucose-methanol-choline oxidoreductase N-terminal" evidence="6">
    <location>
        <begin position="78"/>
        <end position="101"/>
    </location>
</feature>
<evidence type="ECO:0000313" key="8">
    <source>
        <dbReference type="EMBL" id="MFC3994985.1"/>
    </source>
</evidence>
<dbReference type="InterPro" id="IPR000172">
    <property type="entry name" value="GMC_OxRdtase_N"/>
</dbReference>
<proteinExistence type="inferred from homology"/>
<sequence>MYDFVIVGAGSAGCVLAARLTADPDVSVLLIEAGPPDSAPEIKIPMAWAQHFKTALDWDYATEPEPGLDGRRRNLPRGRTLGGSSSINAMIYMRGNPADYDEWAASGAHGWGWDDVLPYFKRSEDNEHGADDLHGAGGPLKVRDLRFKHPLMEAVLDAAVQAGHERNDDHNGPSQDGFGWLQVTQDNGLRQSTADAYLHPAAERPNLTVMTDTTVTRVLIEDGRAVGVELLDGQERSEVRAEREVILSAGAYNSPQLLMLSGIGHSAELAPLGIAPVADLPVGDNLQDHVFFGLVYHTDQESLSTAGTPENIALLFGEGRGPLSSNVAEAGGFYRTEPELTAPDIQVHAGAVMLVEEGLAAPVHHAFTVAPTLLRPTSRGRVTLRSPNPTAKPRIQHNYLTTEEDRRTVVRAVRQALEIVEQPALAKFRGDPISAPDGTDDDSILRFARYTLSSIFHPVGTCAIGAVVDEDLRVKGVGGLRVVDASVMPTIVRGNTNAATVMIAERAADLIAGRTAP</sequence>
<dbReference type="Pfam" id="PF05199">
    <property type="entry name" value="GMC_oxred_C"/>
    <property type="match status" value="1"/>
</dbReference>
<keyword evidence="3 5" id="KW-0285">Flavoprotein</keyword>
<dbReference type="EMBL" id="JBHSBH010000003">
    <property type="protein sequence ID" value="MFC3994985.1"/>
    <property type="molecule type" value="Genomic_DNA"/>
</dbReference>
<dbReference type="Gene3D" id="3.50.50.60">
    <property type="entry name" value="FAD/NAD(P)-binding domain"/>
    <property type="match status" value="1"/>
</dbReference>
<dbReference type="Proteomes" id="UP001595847">
    <property type="component" value="Unassembled WGS sequence"/>
</dbReference>
<evidence type="ECO:0000256" key="5">
    <source>
        <dbReference type="RuleBase" id="RU003968"/>
    </source>
</evidence>
<evidence type="ECO:0000259" key="7">
    <source>
        <dbReference type="PROSITE" id="PS00624"/>
    </source>
</evidence>
<dbReference type="Pfam" id="PF00732">
    <property type="entry name" value="GMC_oxred_N"/>
    <property type="match status" value="1"/>
</dbReference>
<comment type="cofactor">
    <cofactor evidence="1">
        <name>FAD</name>
        <dbReference type="ChEBI" id="CHEBI:57692"/>
    </cofactor>
</comment>
<evidence type="ECO:0000313" key="9">
    <source>
        <dbReference type="Proteomes" id="UP001595847"/>
    </source>
</evidence>
<feature type="domain" description="Glucose-methanol-choline oxidoreductase N-terminal" evidence="7">
    <location>
        <begin position="250"/>
        <end position="264"/>
    </location>
</feature>
<gene>
    <name evidence="8" type="ORF">ACFOVU_03610</name>
</gene>
<evidence type="ECO:0000259" key="6">
    <source>
        <dbReference type="PROSITE" id="PS00623"/>
    </source>
</evidence>
<dbReference type="RefSeq" id="WP_378529824.1">
    <property type="nucleotide sequence ID" value="NZ_JBHSBH010000003.1"/>
</dbReference>
<dbReference type="Gene3D" id="3.30.560.10">
    <property type="entry name" value="Glucose Oxidase, domain 3"/>
    <property type="match status" value="1"/>
</dbReference>
<name>A0ABV8FFU7_9ACTN</name>
<dbReference type="InterPro" id="IPR036188">
    <property type="entry name" value="FAD/NAD-bd_sf"/>
</dbReference>
<dbReference type="PANTHER" id="PTHR11552">
    <property type="entry name" value="GLUCOSE-METHANOL-CHOLINE GMC OXIDOREDUCTASE"/>
    <property type="match status" value="1"/>
</dbReference>
<dbReference type="PANTHER" id="PTHR11552:SF147">
    <property type="entry name" value="CHOLINE DEHYDROGENASE, MITOCHONDRIAL"/>
    <property type="match status" value="1"/>
</dbReference>
<dbReference type="InterPro" id="IPR012132">
    <property type="entry name" value="GMC_OxRdtase"/>
</dbReference>
<accession>A0ABV8FFU7</accession>
<protein>
    <submittedName>
        <fullName evidence="8">GMC family oxidoreductase</fullName>
    </submittedName>
</protein>
<dbReference type="SUPFAM" id="SSF51905">
    <property type="entry name" value="FAD/NAD(P)-binding domain"/>
    <property type="match status" value="1"/>
</dbReference>
<keyword evidence="9" id="KW-1185">Reference proteome</keyword>
<evidence type="ECO:0000256" key="3">
    <source>
        <dbReference type="ARBA" id="ARBA00022630"/>
    </source>
</evidence>